<dbReference type="EMBL" id="QKWP01000772">
    <property type="protein sequence ID" value="RIB15087.1"/>
    <property type="molecule type" value="Genomic_DNA"/>
</dbReference>
<reference evidence="1 2" key="1">
    <citation type="submission" date="2018-06" db="EMBL/GenBank/DDBJ databases">
        <title>Comparative genomics reveals the genomic features of Rhizophagus irregularis, R. cerebriforme, R. diaphanum and Gigaspora rosea, and their symbiotic lifestyle signature.</title>
        <authorList>
            <person name="Morin E."/>
            <person name="San Clemente H."/>
            <person name="Chen E.C.H."/>
            <person name="De La Providencia I."/>
            <person name="Hainaut M."/>
            <person name="Kuo A."/>
            <person name="Kohler A."/>
            <person name="Murat C."/>
            <person name="Tang N."/>
            <person name="Roy S."/>
            <person name="Loubradou J."/>
            <person name="Henrissat B."/>
            <person name="Grigoriev I.V."/>
            <person name="Corradi N."/>
            <person name="Roux C."/>
            <person name="Martin F.M."/>
        </authorList>
    </citation>
    <scope>NUCLEOTIDE SEQUENCE [LARGE SCALE GENOMIC DNA]</scope>
    <source>
        <strain evidence="1 2">DAOM 194757</strain>
    </source>
</reference>
<gene>
    <name evidence="1" type="ORF">C2G38_1605802</name>
</gene>
<evidence type="ECO:0000313" key="2">
    <source>
        <dbReference type="Proteomes" id="UP000266673"/>
    </source>
</evidence>
<dbReference type="AlphaFoldDB" id="A0A397V0W3"/>
<dbReference type="Proteomes" id="UP000266673">
    <property type="component" value="Unassembled WGS sequence"/>
</dbReference>
<accession>A0A397V0W3</accession>
<comment type="caution">
    <text evidence="1">The sequence shown here is derived from an EMBL/GenBank/DDBJ whole genome shotgun (WGS) entry which is preliminary data.</text>
</comment>
<evidence type="ECO:0000313" key="1">
    <source>
        <dbReference type="EMBL" id="RIB15087.1"/>
    </source>
</evidence>
<proteinExistence type="predicted"/>
<protein>
    <submittedName>
        <fullName evidence="1">Uncharacterized protein</fullName>
    </submittedName>
</protein>
<organism evidence="1 2">
    <name type="scientific">Gigaspora rosea</name>
    <dbReference type="NCBI Taxonomy" id="44941"/>
    <lineage>
        <taxon>Eukaryota</taxon>
        <taxon>Fungi</taxon>
        <taxon>Fungi incertae sedis</taxon>
        <taxon>Mucoromycota</taxon>
        <taxon>Glomeromycotina</taxon>
        <taxon>Glomeromycetes</taxon>
        <taxon>Diversisporales</taxon>
        <taxon>Gigasporaceae</taxon>
        <taxon>Gigaspora</taxon>
    </lineage>
</organism>
<dbReference type="OrthoDB" id="2374264at2759"/>
<name>A0A397V0W3_9GLOM</name>
<sequence>MKMGKESKIHPIFNKFNENQERGTAICSICNKEYDIPLNPSTAKNHFRDNHRKIWDEIKCKPLHSIKGKNKELLYQENCNGVIAESSQTGFMNNDEIPEHDMVIISDDDDNNVNKMKKFSLIESIHMESEKTEVKIEGDKIQITGKAKVNFNKG</sequence>
<keyword evidence="2" id="KW-1185">Reference proteome</keyword>